<dbReference type="GO" id="GO:0006310">
    <property type="term" value="P:DNA recombination"/>
    <property type="evidence" value="ECO:0007669"/>
    <property type="project" value="UniProtKB-UniRule"/>
</dbReference>
<comment type="catalytic activity">
    <reaction evidence="12 13">
        <text>Endonucleolytic cleavage at a junction such as a reciprocal single-stranded crossover between two homologous DNA duplexes (Holliday junction).</text>
        <dbReference type="EC" id="3.1.21.10"/>
    </reaction>
</comment>
<dbReference type="GO" id="GO:0000287">
    <property type="term" value="F:magnesium ion binding"/>
    <property type="evidence" value="ECO:0007669"/>
    <property type="project" value="UniProtKB-UniRule"/>
</dbReference>
<accession>A0A1H0GHI6</accession>
<dbReference type="PANTHER" id="PTHR30194">
    <property type="entry name" value="CROSSOVER JUNCTION ENDODEOXYRIBONUCLEASE RUVC"/>
    <property type="match status" value="1"/>
</dbReference>
<keyword evidence="4 13" id="KW-0479">Metal-binding</keyword>
<dbReference type="GO" id="GO:0006281">
    <property type="term" value="P:DNA repair"/>
    <property type="evidence" value="ECO:0007669"/>
    <property type="project" value="UniProtKB-UniRule"/>
</dbReference>
<dbReference type="NCBIfam" id="TIGR00228">
    <property type="entry name" value="ruvC"/>
    <property type="match status" value="1"/>
</dbReference>
<dbReference type="InterPro" id="IPR002176">
    <property type="entry name" value="X-over_junc_endoDNase_RuvC"/>
</dbReference>
<dbReference type="GO" id="GO:0003677">
    <property type="term" value="F:DNA binding"/>
    <property type="evidence" value="ECO:0007669"/>
    <property type="project" value="UniProtKB-KW"/>
</dbReference>
<comment type="subcellular location">
    <subcellularLocation>
        <location evidence="13">Cytoplasm</location>
    </subcellularLocation>
</comment>
<dbReference type="InterPro" id="IPR012337">
    <property type="entry name" value="RNaseH-like_sf"/>
</dbReference>
<keyword evidence="2 13" id="KW-0963">Cytoplasm</keyword>
<dbReference type="PANTHER" id="PTHR30194:SF3">
    <property type="entry name" value="CROSSOVER JUNCTION ENDODEOXYRIBONUCLEASE RUVC"/>
    <property type="match status" value="1"/>
</dbReference>
<dbReference type="STRING" id="206665.SAMN04488516_11832"/>
<comment type="subunit">
    <text evidence="13">Homodimer which binds Holliday junction (HJ) DNA. The HJ becomes 2-fold symmetrical on binding to RuvC with unstacked arms; it has a different conformation from HJ DNA in complex with RuvA. In the full resolvosome a probable DNA-RuvA(4)-RuvB(12)-RuvC(2) complex forms which resolves the HJ.</text>
</comment>
<evidence type="ECO:0000256" key="14">
    <source>
        <dbReference type="NCBIfam" id="TIGR00228"/>
    </source>
</evidence>
<evidence type="ECO:0000256" key="12">
    <source>
        <dbReference type="ARBA" id="ARBA00029354"/>
    </source>
</evidence>
<feature type="active site" evidence="13">
    <location>
        <position position="139"/>
    </location>
</feature>
<dbReference type="GO" id="GO:0008821">
    <property type="term" value="F:crossover junction DNA endonuclease activity"/>
    <property type="evidence" value="ECO:0007669"/>
    <property type="project" value="UniProtKB-UniRule"/>
</dbReference>
<dbReference type="CDD" id="cd16962">
    <property type="entry name" value="RuvC"/>
    <property type="match status" value="1"/>
</dbReference>
<feature type="active site" evidence="13">
    <location>
        <position position="7"/>
    </location>
</feature>
<evidence type="ECO:0000256" key="2">
    <source>
        <dbReference type="ARBA" id="ARBA00022490"/>
    </source>
</evidence>
<evidence type="ECO:0000256" key="13">
    <source>
        <dbReference type="HAMAP-Rule" id="MF_00034"/>
    </source>
</evidence>
<keyword evidence="8 13" id="KW-0460">Magnesium</keyword>
<keyword evidence="10 13" id="KW-0233">DNA recombination</keyword>
<keyword evidence="11 13" id="KW-0234">DNA repair</keyword>
<evidence type="ECO:0000256" key="5">
    <source>
        <dbReference type="ARBA" id="ARBA00022759"/>
    </source>
</evidence>
<keyword evidence="3 13" id="KW-0540">Nuclease</keyword>
<dbReference type="RefSeq" id="WP_092066666.1">
    <property type="nucleotide sequence ID" value="NZ_FNIN01000018.1"/>
</dbReference>
<comment type="function">
    <text evidence="13">The RuvA-RuvB-RuvC complex processes Holliday junction (HJ) DNA during genetic recombination and DNA repair. Endonuclease that resolves HJ intermediates. Cleaves cruciform DNA by making single-stranded nicks across the HJ at symmetrical positions within the homologous arms, yielding a 5'-phosphate and a 3'-hydroxyl group; requires a central core of homology in the junction. The consensus cleavage sequence is 5'-(A/T)TT(C/G)-3'. Cleavage occurs on the 3'-side of the TT dinucleotide at the point of strand exchange. HJ branch migration catalyzed by RuvA-RuvB allows RuvC to scan DNA until it finds its consensus sequence, where it cleaves and resolves the cruciform DNA.</text>
</comment>
<keyword evidence="16" id="KW-1185">Reference proteome</keyword>
<dbReference type="HAMAP" id="MF_00034">
    <property type="entry name" value="RuvC"/>
    <property type="match status" value="1"/>
</dbReference>
<reference evidence="15 16" key="1">
    <citation type="submission" date="2016-10" db="EMBL/GenBank/DDBJ databases">
        <authorList>
            <person name="de Groot N.N."/>
        </authorList>
    </citation>
    <scope>NUCLEOTIDE SEQUENCE [LARGE SCALE GENOMIC DNA]</scope>
    <source>
        <strain evidence="15 16">DSM 15269</strain>
    </source>
</reference>
<dbReference type="PROSITE" id="PS01321">
    <property type="entry name" value="RUVC"/>
    <property type="match status" value="1"/>
</dbReference>
<dbReference type="PRINTS" id="PR00696">
    <property type="entry name" value="RSOLVASERUVC"/>
</dbReference>
<feature type="binding site" evidence="13">
    <location>
        <position position="139"/>
    </location>
    <ligand>
        <name>Mg(2+)</name>
        <dbReference type="ChEBI" id="CHEBI:18420"/>
        <label>1</label>
    </ligand>
</feature>
<evidence type="ECO:0000256" key="1">
    <source>
        <dbReference type="ARBA" id="ARBA00009518"/>
    </source>
</evidence>
<evidence type="ECO:0000256" key="3">
    <source>
        <dbReference type="ARBA" id="ARBA00022722"/>
    </source>
</evidence>
<dbReference type="AlphaFoldDB" id="A0A1H0GHI6"/>
<organism evidence="15 16">
    <name type="scientific">Desulfonauticus submarinus</name>
    <dbReference type="NCBI Taxonomy" id="206665"/>
    <lineage>
        <taxon>Bacteria</taxon>
        <taxon>Pseudomonadati</taxon>
        <taxon>Thermodesulfobacteriota</taxon>
        <taxon>Desulfovibrionia</taxon>
        <taxon>Desulfovibrionales</taxon>
        <taxon>Desulfonauticaceae</taxon>
        <taxon>Desulfonauticus</taxon>
    </lineage>
</organism>
<evidence type="ECO:0000256" key="4">
    <source>
        <dbReference type="ARBA" id="ARBA00022723"/>
    </source>
</evidence>
<feature type="binding site" evidence="13">
    <location>
        <position position="67"/>
    </location>
    <ligand>
        <name>Mg(2+)</name>
        <dbReference type="ChEBI" id="CHEBI:18420"/>
        <label>2</label>
    </ligand>
</feature>
<evidence type="ECO:0000256" key="6">
    <source>
        <dbReference type="ARBA" id="ARBA00022763"/>
    </source>
</evidence>
<evidence type="ECO:0000256" key="7">
    <source>
        <dbReference type="ARBA" id="ARBA00022801"/>
    </source>
</evidence>
<keyword evidence="5 13" id="KW-0255">Endonuclease</keyword>
<dbReference type="Pfam" id="PF02075">
    <property type="entry name" value="RuvC"/>
    <property type="match status" value="1"/>
</dbReference>
<evidence type="ECO:0000256" key="8">
    <source>
        <dbReference type="ARBA" id="ARBA00022842"/>
    </source>
</evidence>
<protein>
    <recommendedName>
        <fullName evidence="13 14">Crossover junction endodeoxyribonuclease RuvC</fullName>
        <ecNumber evidence="13 14">3.1.21.10</ecNumber>
    </recommendedName>
    <alternativeName>
        <fullName evidence="13">Holliday junction nuclease RuvC</fullName>
    </alternativeName>
    <alternativeName>
        <fullName evidence="13">Holliday junction resolvase RuvC</fullName>
    </alternativeName>
</protein>
<feature type="active site" evidence="13">
    <location>
        <position position="67"/>
    </location>
</feature>
<evidence type="ECO:0000256" key="11">
    <source>
        <dbReference type="ARBA" id="ARBA00023204"/>
    </source>
</evidence>
<evidence type="ECO:0000313" key="16">
    <source>
        <dbReference type="Proteomes" id="UP000199602"/>
    </source>
</evidence>
<dbReference type="EC" id="3.1.21.10" evidence="13 14"/>
<keyword evidence="9 13" id="KW-0238">DNA-binding</keyword>
<sequence>MLILGLDPGSRCMGIGLIEEQEAGLRLILAKAIYPPKGNDLGEKLGFIFKELVELIDTFQPKEVAIEDVFFATNARSALKLGQVRGAAVAACAWKNIPVFSYEPTKVKQSVVGVGRASKEQVSFMVKQILKVKDNWPLDVSDALAVAIAHLNTRRFNKMVQSK</sequence>
<evidence type="ECO:0000256" key="9">
    <source>
        <dbReference type="ARBA" id="ARBA00023125"/>
    </source>
</evidence>
<gene>
    <name evidence="13" type="primary">ruvC</name>
    <name evidence="15" type="ORF">SAMN04488516_11832</name>
</gene>
<feature type="binding site" evidence="13">
    <location>
        <position position="7"/>
    </location>
    <ligand>
        <name>Mg(2+)</name>
        <dbReference type="ChEBI" id="CHEBI:18420"/>
        <label>1</label>
    </ligand>
</feature>
<comment type="cofactor">
    <cofactor evidence="13">
        <name>Mg(2+)</name>
        <dbReference type="ChEBI" id="CHEBI:18420"/>
    </cofactor>
    <text evidence="13">Binds 2 Mg(2+) ion per subunit.</text>
</comment>
<dbReference type="SUPFAM" id="SSF53098">
    <property type="entry name" value="Ribonuclease H-like"/>
    <property type="match status" value="1"/>
</dbReference>
<name>A0A1H0GHI6_9BACT</name>
<keyword evidence="6 13" id="KW-0227">DNA damage</keyword>
<dbReference type="GO" id="GO:0048476">
    <property type="term" value="C:Holliday junction resolvase complex"/>
    <property type="evidence" value="ECO:0007669"/>
    <property type="project" value="UniProtKB-UniRule"/>
</dbReference>
<dbReference type="FunFam" id="3.30.420.10:FF:000002">
    <property type="entry name" value="Crossover junction endodeoxyribonuclease RuvC"/>
    <property type="match status" value="1"/>
</dbReference>
<evidence type="ECO:0000313" key="15">
    <source>
        <dbReference type="EMBL" id="SDO06360.1"/>
    </source>
</evidence>
<evidence type="ECO:0000256" key="10">
    <source>
        <dbReference type="ARBA" id="ARBA00023172"/>
    </source>
</evidence>
<comment type="similarity">
    <text evidence="1 13">Belongs to the RuvC family.</text>
</comment>
<dbReference type="InterPro" id="IPR036397">
    <property type="entry name" value="RNaseH_sf"/>
</dbReference>
<dbReference type="OrthoDB" id="9805499at2"/>
<dbReference type="InterPro" id="IPR020563">
    <property type="entry name" value="X-over_junc_endoDNase_Mg_BS"/>
</dbReference>
<keyword evidence="7 13" id="KW-0378">Hydrolase</keyword>
<dbReference type="Gene3D" id="3.30.420.10">
    <property type="entry name" value="Ribonuclease H-like superfamily/Ribonuclease H"/>
    <property type="match status" value="1"/>
</dbReference>
<dbReference type="EMBL" id="FNIN01000018">
    <property type="protein sequence ID" value="SDO06360.1"/>
    <property type="molecule type" value="Genomic_DNA"/>
</dbReference>
<dbReference type="Proteomes" id="UP000199602">
    <property type="component" value="Unassembled WGS sequence"/>
</dbReference>
<dbReference type="GO" id="GO:0005737">
    <property type="term" value="C:cytoplasm"/>
    <property type="evidence" value="ECO:0007669"/>
    <property type="project" value="UniProtKB-SubCell"/>
</dbReference>
<proteinExistence type="inferred from homology"/>